<accession>A0ACC0JKD5</accession>
<keyword evidence="2" id="KW-1185">Reference proteome</keyword>
<gene>
    <name evidence="1" type="ORF">MSG28_003023</name>
</gene>
<evidence type="ECO:0000313" key="1">
    <source>
        <dbReference type="EMBL" id="KAI8424567.1"/>
    </source>
</evidence>
<comment type="caution">
    <text evidence="1">The sequence shown here is derived from an EMBL/GenBank/DDBJ whole genome shotgun (WGS) entry which is preliminary data.</text>
</comment>
<sequence length="85" mass="9192">MFTNPFERKHSALRQALDRFIGKEAKLGFRRKKDGHAKIGATVSGSTSSVASSSISDFVPRFAKQRIQTSLLTSEEPAPASIANG</sequence>
<protein>
    <submittedName>
        <fullName evidence="1">Uncharacterized protein</fullName>
    </submittedName>
</protein>
<evidence type="ECO:0000313" key="2">
    <source>
        <dbReference type="Proteomes" id="UP001064048"/>
    </source>
</evidence>
<proteinExistence type="predicted"/>
<dbReference type="EMBL" id="CM046104">
    <property type="protein sequence ID" value="KAI8424567.1"/>
    <property type="molecule type" value="Genomic_DNA"/>
</dbReference>
<name>A0ACC0JKD5_CHOFU</name>
<reference evidence="1 2" key="1">
    <citation type="journal article" date="2022" name="Genome Biol. Evol.">
        <title>The Spruce Budworm Genome: Reconstructing the Evolutionary History of Antifreeze Proteins.</title>
        <authorList>
            <person name="Beliveau C."/>
            <person name="Gagne P."/>
            <person name="Picq S."/>
            <person name="Vernygora O."/>
            <person name="Keeling C.I."/>
            <person name="Pinkney K."/>
            <person name="Doucet D."/>
            <person name="Wen F."/>
            <person name="Johnston J.S."/>
            <person name="Maaroufi H."/>
            <person name="Boyle B."/>
            <person name="Laroche J."/>
            <person name="Dewar K."/>
            <person name="Juretic N."/>
            <person name="Blackburn G."/>
            <person name="Nisole A."/>
            <person name="Brunet B."/>
            <person name="Brandao M."/>
            <person name="Lumley L."/>
            <person name="Duan J."/>
            <person name="Quan G."/>
            <person name="Lucarotti C.J."/>
            <person name="Roe A.D."/>
            <person name="Sperling F.A.H."/>
            <person name="Levesque R.C."/>
            <person name="Cusson M."/>
        </authorList>
    </citation>
    <scope>NUCLEOTIDE SEQUENCE [LARGE SCALE GENOMIC DNA]</scope>
    <source>
        <strain evidence="1">Glfc:IPQL:Cfum</strain>
    </source>
</reference>
<dbReference type="Proteomes" id="UP001064048">
    <property type="component" value="Chromosome 4"/>
</dbReference>
<organism evidence="1 2">
    <name type="scientific">Choristoneura fumiferana</name>
    <name type="common">Spruce budworm moth</name>
    <name type="synonym">Archips fumiferana</name>
    <dbReference type="NCBI Taxonomy" id="7141"/>
    <lineage>
        <taxon>Eukaryota</taxon>
        <taxon>Metazoa</taxon>
        <taxon>Ecdysozoa</taxon>
        <taxon>Arthropoda</taxon>
        <taxon>Hexapoda</taxon>
        <taxon>Insecta</taxon>
        <taxon>Pterygota</taxon>
        <taxon>Neoptera</taxon>
        <taxon>Endopterygota</taxon>
        <taxon>Lepidoptera</taxon>
        <taxon>Glossata</taxon>
        <taxon>Ditrysia</taxon>
        <taxon>Tortricoidea</taxon>
        <taxon>Tortricidae</taxon>
        <taxon>Tortricinae</taxon>
        <taxon>Choristoneura</taxon>
    </lineage>
</organism>